<sequence length="301" mass="34033">MRIVTRPDFDGVVCAVLLKEALSIDTPVVWVEPGDLQNHRVQIEIGDILANLPYAPGCSLWFDHHHSNRMSETVPGLFRMAPSAAGLVFEYYRERYRRDFSELVHAADKIDSADLTMAEVFCPEAHPYLLLSMTLPGHSRREEAYWNHVVELLRSHPIEAVMQDPLVKEHCDRVLSQNDAYQQLLLSHTRCEASVAVTDFRDVNPAPDGNRFLVYALFPQANVHMKIRYDIRNPELVAVSVGHSIFNKTCRVDIGTLLSRYHGGGHFTVGACRFPKESADEYLPQILAALIENRNESASEP</sequence>
<organism evidence="1">
    <name type="scientific">Desulfatirhabdium butyrativorans</name>
    <dbReference type="NCBI Taxonomy" id="340467"/>
    <lineage>
        <taxon>Bacteria</taxon>
        <taxon>Pseudomonadati</taxon>
        <taxon>Thermodesulfobacteriota</taxon>
        <taxon>Desulfobacteria</taxon>
        <taxon>Desulfobacterales</taxon>
        <taxon>Desulfatirhabdiaceae</taxon>
        <taxon>Desulfatirhabdium</taxon>
    </lineage>
</organism>
<name>A0A7C4RSR3_9BACT</name>
<dbReference type="EMBL" id="DSUH01000181">
    <property type="protein sequence ID" value="HGU32698.1"/>
    <property type="molecule type" value="Genomic_DNA"/>
</dbReference>
<reference evidence="1" key="1">
    <citation type="journal article" date="2020" name="mSystems">
        <title>Genome- and Community-Level Interaction Insights into Carbon Utilization and Element Cycling Functions of Hydrothermarchaeota in Hydrothermal Sediment.</title>
        <authorList>
            <person name="Zhou Z."/>
            <person name="Liu Y."/>
            <person name="Xu W."/>
            <person name="Pan J."/>
            <person name="Luo Z.H."/>
            <person name="Li M."/>
        </authorList>
    </citation>
    <scope>NUCLEOTIDE SEQUENCE [LARGE SCALE GENOMIC DNA]</scope>
    <source>
        <strain evidence="1">SpSt-477</strain>
    </source>
</reference>
<protein>
    <submittedName>
        <fullName evidence="1">Exopolyphosphatase</fullName>
    </submittedName>
</protein>
<dbReference type="SUPFAM" id="SSF64182">
    <property type="entry name" value="DHH phosphoesterases"/>
    <property type="match status" value="1"/>
</dbReference>
<dbReference type="InterPro" id="IPR038763">
    <property type="entry name" value="DHH_sf"/>
</dbReference>
<evidence type="ECO:0000313" key="1">
    <source>
        <dbReference type="EMBL" id="HGU32698.1"/>
    </source>
</evidence>
<dbReference type="AlphaFoldDB" id="A0A7C4RSR3"/>
<accession>A0A7C4RSR3</accession>
<comment type="caution">
    <text evidence="1">The sequence shown here is derived from an EMBL/GenBank/DDBJ whole genome shotgun (WGS) entry which is preliminary data.</text>
</comment>
<proteinExistence type="predicted"/>
<gene>
    <name evidence="1" type="ORF">ENS29_07570</name>
</gene>